<keyword evidence="8" id="KW-0067">ATP-binding</keyword>
<dbReference type="GO" id="GO:0006351">
    <property type="term" value="P:DNA-templated transcription"/>
    <property type="evidence" value="ECO:0007669"/>
    <property type="project" value="InterPro"/>
</dbReference>
<dbReference type="SUPFAM" id="SSF57997">
    <property type="entry name" value="Tropomyosin"/>
    <property type="match status" value="1"/>
</dbReference>
<organism evidence="14">
    <name type="scientific">Stamford virus</name>
    <dbReference type="NCBI Taxonomy" id="2600335"/>
    <lineage>
        <taxon>Viruses</taxon>
        <taxon>Riboviria</taxon>
        <taxon>Orthornavirae</taxon>
        <taxon>Pisuviricota</taxon>
        <taxon>Pisoniviricetes</taxon>
        <taxon>Picornavirales</taxon>
        <taxon>Picornaviridae</taxon>
    </lineage>
</organism>
<keyword evidence="10" id="KW-0175">Coiled coil</keyword>
<dbReference type="SUPFAM" id="SSF56672">
    <property type="entry name" value="DNA/RNA polymerases"/>
    <property type="match status" value="1"/>
</dbReference>
<evidence type="ECO:0000256" key="5">
    <source>
        <dbReference type="ARBA" id="ARBA00022741"/>
    </source>
</evidence>
<keyword evidence="9" id="KW-0693">Viral RNA replication</keyword>
<evidence type="ECO:0000256" key="10">
    <source>
        <dbReference type="SAM" id="Coils"/>
    </source>
</evidence>
<dbReference type="InterPro" id="IPR001205">
    <property type="entry name" value="RNA-dir_pol_C"/>
</dbReference>
<dbReference type="SUPFAM" id="SSF50494">
    <property type="entry name" value="Trypsin-like serine proteases"/>
    <property type="match status" value="1"/>
</dbReference>
<evidence type="ECO:0000256" key="4">
    <source>
        <dbReference type="ARBA" id="ARBA00022695"/>
    </source>
</evidence>
<evidence type="ECO:0000256" key="7">
    <source>
        <dbReference type="ARBA" id="ARBA00022807"/>
    </source>
</evidence>
<dbReference type="GO" id="GO:0008234">
    <property type="term" value="F:cysteine-type peptidase activity"/>
    <property type="evidence" value="ECO:0007669"/>
    <property type="project" value="UniProtKB-KW"/>
</dbReference>
<proteinExistence type="predicted"/>
<dbReference type="InterPro" id="IPR007094">
    <property type="entry name" value="RNA-dir_pol_PSvirus"/>
</dbReference>
<dbReference type="EMBL" id="MN167491">
    <property type="protein sequence ID" value="QED21519.1"/>
    <property type="molecule type" value="Genomic_RNA"/>
</dbReference>
<evidence type="ECO:0000256" key="2">
    <source>
        <dbReference type="ARBA" id="ARBA00022670"/>
    </source>
</evidence>
<dbReference type="Pfam" id="PF00680">
    <property type="entry name" value="RdRP_1"/>
    <property type="match status" value="1"/>
</dbReference>
<accession>A0A5B8XEF5</accession>
<feature type="coiled-coil region" evidence="10">
    <location>
        <begin position="1305"/>
        <end position="1357"/>
    </location>
</feature>
<keyword evidence="12" id="KW-0812">Transmembrane</keyword>
<reference evidence="14" key="1">
    <citation type="journal article" date="2019" name="Virology">
        <title>Identification of diverse arthropod associated viruses in native Australian fleas.</title>
        <authorList>
            <person name="Harvey E."/>
            <person name="Rose K."/>
            <person name="Eden J.S."/>
            <person name="Lawrence A."/>
            <person name="Doggett S.L."/>
            <person name="Holmes E.C."/>
        </authorList>
    </citation>
    <scope>NUCLEOTIDE SEQUENCE</scope>
    <source>
        <strain evidence="14">AFV11</strain>
    </source>
</reference>
<keyword evidence="1" id="KW-0696">RNA-directed RNA polymerase</keyword>
<evidence type="ECO:0000256" key="6">
    <source>
        <dbReference type="ARBA" id="ARBA00022801"/>
    </source>
</evidence>
<dbReference type="Gene3D" id="1.20.960.20">
    <property type="match status" value="1"/>
</dbReference>
<keyword evidence="3" id="KW-0808">Transferase</keyword>
<keyword evidence="5" id="KW-0547">Nucleotide-binding</keyword>
<dbReference type="GO" id="GO:0003723">
    <property type="term" value="F:RNA binding"/>
    <property type="evidence" value="ECO:0007669"/>
    <property type="project" value="InterPro"/>
</dbReference>
<keyword evidence="2" id="KW-0645">Protease</keyword>
<dbReference type="GO" id="GO:0006508">
    <property type="term" value="P:proteolysis"/>
    <property type="evidence" value="ECO:0007669"/>
    <property type="project" value="UniProtKB-KW"/>
</dbReference>
<feature type="region of interest" description="Disordered" evidence="11">
    <location>
        <begin position="1485"/>
        <end position="1505"/>
    </location>
</feature>
<dbReference type="InterPro" id="IPR043128">
    <property type="entry name" value="Rev_trsase/Diguanyl_cyclase"/>
</dbReference>
<evidence type="ECO:0000256" key="1">
    <source>
        <dbReference type="ARBA" id="ARBA00022484"/>
    </source>
</evidence>
<feature type="transmembrane region" description="Helical" evidence="12">
    <location>
        <begin position="31"/>
        <end position="52"/>
    </location>
</feature>
<keyword evidence="4" id="KW-0548">Nucleotidyltransferase</keyword>
<dbReference type="GO" id="GO:0005524">
    <property type="term" value="F:ATP binding"/>
    <property type="evidence" value="ECO:0007669"/>
    <property type="project" value="UniProtKB-KW"/>
</dbReference>
<sequence>MASWLGIENYVTWLEEALHDIAEGLTMGAGVILLILAGVLLFGLVKVLLNYFSKDGDWQARDYDVARHRMKQQKRVRLHRGEAHRLRMHRRPKSAKHQIDGAEEDDLDLDACFVCKFLREKEVTHASDYSFYVRQSERDDITEPEYTYVTLWDPDHPQVSVLNSWDEFSNLLERVKNFKSDYPIYDKMYFEAGQGDFAPLNGKHNEAFIWSCEENLETRPFKATAFKERVSVTEDFTLHGVSCEIEFTGLDENEEELQAFWKRLNKFCEKFDVDSYYMSFTIDGDKWKGRLMLLSAKDEGKTTLFTRQWLKLKQNDIRYINGDIEDIPDVAFNPVEETRHQQSDDPQATAILEKLLRHNKVIIARGYDIRRVTQSASGFDTQTLASCTGLANQDGVFIPAHVGALGTIIKVGLIGSKTYDEAFSQLSEEYYAAKIINTVEKRDVAYAVFLSKSECKAELSKLAGKTVHVPRMKVAPRFACIKDYLNSSDDLAKLIDKITVLRHLPKSNITTLGKASARYYKNFKTSKGTHEFIGMEIVGAYMDCSPDENISQDGDCGGPVVLFSKTQNKKLIGFHSAGNRNTAYAALLDIELYESLVTEQISYQMDECSIVRTTTSAIEPAAGLGHQQFEDWPVIEWSEHDPFKQMIVKGSCPDAPDGAHAIKVGMMFKTHTAANQNKAFAGFYKSPFFGCFELRMTCAPLDPKDSRIKATLPENKDGKPSLLLRANELFASPRPALDKTVAERVFYELYSFEKIVLKGYRLGMTPGMSVADIIDEGINGHPGNSFVRGIETKTSAGLPWAFYDGCMLKSDFIEVDPYTGRRSIRDNNQARKLVQIISHNLKESNDCRRTISFTSSKLKKCLVSLKNVELGKTRIFNVTPIEDVILSNALFGRYKDAFYSERVSFHHAVGINVHSLEWDALYTDLTMHEFFIDIDFKNFDRTLHELFCRQSYRSIINIIQDLDPDQYANARYVLAEKDVTGLIVDNSTVFQKLHGNTSGHPNTTVTNCKVNIYHVVYAWHMITGLGYAEFLTYVKAYVYGDDIVMSVAREFIHLYNFNSIKRVFDDMGLSITPGNKGEPPYADHTPLSELSFLKRKFVQLDGMTVAPLDQKSIEKAFGYTEIEHTDQESYRQLIDDHMDEALLHGQEYFKMFRKRLLARMENPRFPTALGRVLAPILSTTYSQRLESYKIRYYRQTADATGMARYLQAHQTTVFQAFDDLNLFDLPQVQDHPERLLRLEEKVKHFEDIIPSALESLGKVEKKVVDVERQLKDLVLDYSKYDARLEALDLKISETIEDVQLHGQAIDNHTAKLTTMEADLDTFKEDVMTFEENLEVTLKAHAEKITELDEDISKTSRDLRYAHERIDVLFNNYDKLDVKFNALDTELEETIEAMMKNNATTARWCVELTDRLTRDWFKFDHIGLMWKDVVLCYPKAAYEEGKIRITGKEKFPAEKVQFADDISFVRVVPDSDLEAGAHLLRTHHSYPEPPKYVEHQQNNAHVSRSAVPFTRDARSTSWSRRLPPRRNSV</sequence>
<dbReference type="Gene3D" id="1.10.287.1490">
    <property type="match status" value="1"/>
</dbReference>
<dbReference type="PROSITE" id="PS50507">
    <property type="entry name" value="RDRP_SSRNA_POS"/>
    <property type="match status" value="1"/>
</dbReference>
<evidence type="ECO:0000256" key="12">
    <source>
        <dbReference type="SAM" id="Phobius"/>
    </source>
</evidence>
<dbReference type="GO" id="GO:0003968">
    <property type="term" value="F:RNA-directed RNA polymerase activity"/>
    <property type="evidence" value="ECO:0007669"/>
    <property type="project" value="UniProtKB-KW"/>
</dbReference>
<evidence type="ECO:0000256" key="3">
    <source>
        <dbReference type="ARBA" id="ARBA00022679"/>
    </source>
</evidence>
<dbReference type="InterPro" id="IPR009003">
    <property type="entry name" value="Peptidase_S1_PA"/>
</dbReference>
<evidence type="ECO:0000256" key="11">
    <source>
        <dbReference type="SAM" id="MobiDB-lite"/>
    </source>
</evidence>
<keyword evidence="7" id="KW-0788">Thiol protease</keyword>
<keyword evidence="6" id="KW-0378">Hydrolase</keyword>
<evidence type="ECO:0000313" key="14">
    <source>
        <dbReference type="EMBL" id="QED21519.1"/>
    </source>
</evidence>
<evidence type="ECO:0000256" key="8">
    <source>
        <dbReference type="ARBA" id="ARBA00022840"/>
    </source>
</evidence>
<evidence type="ECO:0000256" key="9">
    <source>
        <dbReference type="ARBA" id="ARBA00022953"/>
    </source>
</evidence>
<dbReference type="InterPro" id="IPR043502">
    <property type="entry name" value="DNA/RNA_pol_sf"/>
</dbReference>
<keyword evidence="12" id="KW-1133">Transmembrane helix</keyword>
<keyword evidence="12" id="KW-0472">Membrane</keyword>
<feature type="domain" description="RdRp catalytic" evidence="13">
    <location>
        <begin position="929"/>
        <end position="1055"/>
    </location>
</feature>
<name>A0A5B8XEF5_9PICO</name>
<evidence type="ECO:0000259" key="13">
    <source>
        <dbReference type="PROSITE" id="PS50507"/>
    </source>
</evidence>
<dbReference type="GO" id="GO:0039694">
    <property type="term" value="P:viral RNA genome replication"/>
    <property type="evidence" value="ECO:0007669"/>
    <property type="project" value="InterPro"/>
</dbReference>
<dbReference type="Gene3D" id="3.30.70.270">
    <property type="match status" value="1"/>
</dbReference>
<protein>
    <submittedName>
        <fullName evidence="14">Putative replicase</fullName>
    </submittedName>
</protein>